<feature type="domain" description="cGAS/DncV-like nucleotidyltransferase C-terminal helical" evidence="6">
    <location>
        <begin position="202"/>
        <end position="316"/>
    </location>
</feature>
<evidence type="ECO:0000256" key="4">
    <source>
        <dbReference type="ARBA" id="ARBA00023118"/>
    </source>
</evidence>
<organism evidence="7 8">
    <name type="scientific">Paenibacillus odorifer</name>
    <dbReference type="NCBI Taxonomy" id="189426"/>
    <lineage>
        <taxon>Bacteria</taxon>
        <taxon>Bacillati</taxon>
        <taxon>Bacillota</taxon>
        <taxon>Bacilli</taxon>
        <taxon>Bacillales</taxon>
        <taxon>Paenibacillaceae</taxon>
        <taxon>Paenibacillus</taxon>
    </lineage>
</organism>
<dbReference type="InterPro" id="IPR006116">
    <property type="entry name" value="NT_2-5OAS_ClassI-CCAase"/>
</dbReference>
<dbReference type="OrthoDB" id="8264173at2"/>
<dbReference type="Proteomes" id="UP000187439">
    <property type="component" value="Unassembled WGS sequence"/>
</dbReference>
<dbReference type="RefSeq" id="WP_076121314.1">
    <property type="nucleotide sequence ID" value="NZ_MPTC01000037.1"/>
</dbReference>
<dbReference type="SUPFAM" id="SSF81301">
    <property type="entry name" value="Nucleotidyltransferase"/>
    <property type="match status" value="1"/>
</dbReference>
<dbReference type="GO" id="GO:0016779">
    <property type="term" value="F:nucleotidyltransferase activity"/>
    <property type="evidence" value="ECO:0007669"/>
    <property type="project" value="InterPro"/>
</dbReference>
<evidence type="ECO:0000259" key="5">
    <source>
        <dbReference type="Pfam" id="PF01909"/>
    </source>
</evidence>
<evidence type="ECO:0000256" key="3">
    <source>
        <dbReference type="ARBA" id="ARBA00022741"/>
    </source>
</evidence>
<dbReference type="GO" id="GO:0051607">
    <property type="term" value="P:defense response to virus"/>
    <property type="evidence" value="ECO:0007669"/>
    <property type="project" value="UniProtKB-KW"/>
</dbReference>
<gene>
    <name evidence="7" type="ORF">BSK52_26640</name>
</gene>
<evidence type="ECO:0000256" key="2">
    <source>
        <dbReference type="ARBA" id="ARBA00022695"/>
    </source>
</evidence>
<dbReference type="AlphaFoldDB" id="A0A1R0XKQ3"/>
<keyword evidence="2" id="KW-0548">Nucleotidyltransferase</keyword>
<proteinExistence type="predicted"/>
<evidence type="ECO:0000313" key="8">
    <source>
        <dbReference type="Proteomes" id="UP000187439"/>
    </source>
</evidence>
<evidence type="ECO:0000313" key="7">
    <source>
        <dbReference type="EMBL" id="OMD35681.1"/>
    </source>
</evidence>
<reference evidence="7 8" key="1">
    <citation type="submission" date="2016-10" db="EMBL/GenBank/DDBJ databases">
        <title>Paenibacillus species isolates.</title>
        <authorList>
            <person name="Beno S.M."/>
        </authorList>
    </citation>
    <scope>NUCLEOTIDE SEQUENCE [LARGE SCALE GENOMIC DNA]</scope>
    <source>
        <strain evidence="7 8">FSL H7-0710</strain>
    </source>
</reference>
<dbReference type="Gene3D" id="3.30.460.10">
    <property type="entry name" value="Beta Polymerase, domain 2"/>
    <property type="match status" value="1"/>
</dbReference>
<dbReference type="Pfam" id="PF26305">
    <property type="entry name" value="CD_NTase_C"/>
    <property type="match status" value="1"/>
</dbReference>
<feature type="domain" description="Polymerase nucleotidyl transferase" evidence="5">
    <location>
        <begin position="59"/>
        <end position="106"/>
    </location>
</feature>
<name>A0A1R0XKQ3_9BACL</name>
<evidence type="ECO:0000256" key="1">
    <source>
        <dbReference type="ARBA" id="ARBA00022679"/>
    </source>
</evidence>
<accession>A0A1R0XKQ3</accession>
<dbReference type="Pfam" id="PF01909">
    <property type="entry name" value="NTP_transf_2"/>
    <property type="match status" value="1"/>
</dbReference>
<protein>
    <submittedName>
        <fullName evidence="7">Uncharacterized protein</fullName>
    </submittedName>
</protein>
<dbReference type="InterPro" id="IPR043519">
    <property type="entry name" value="NT_sf"/>
</dbReference>
<dbReference type="InterPro" id="IPR058909">
    <property type="entry name" value="CD_NTase_C"/>
</dbReference>
<sequence length="319" mass="36946">MKFTETMLNNYSLPLSQTEDQQCKNAINMVINALKPLGFHEKRTSVEPMYAETYAYFQELESSSGKKIKVFLQGSYANNTNVRTQSDVDIAVVEEDVFQTHYRAGVSNSNYGFVTVQAQAKTFKDEIEDALRERFGSDVKRKNKSIKINGNSYRKDADSVPCRRYKDFSCDYSNNPMNYVGGITIIADSGEEIINYPEQHIKNGKDKNVATNHYYKKMVRIIKKIRYLMGENGISSATNVSSFALESLLWNIPTEYYLEYKEHRKVFMFYMLTRHLQNNQSAINYYKEANGIKLLCPSNDSIEKMKLFISDLTKFYEYD</sequence>
<keyword evidence="1" id="KW-0808">Transferase</keyword>
<evidence type="ECO:0000259" key="6">
    <source>
        <dbReference type="Pfam" id="PF26305"/>
    </source>
</evidence>
<comment type="caution">
    <text evidence="7">The sequence shown here is derived from an EMBL/GenBank/DDBJ whole genome shotgun (WGS) entry which is preliminary data.</text>
</comment>
<keyword evidence="3" id="KW-0547">Nucleotide-binding</keyword>
<dbReference type="CDD" id="cd05400">
    <property type="entry name" value="NT_2-5OAS_ClassI-CCAase"/>
    <property type="match status" value="1"/>
</dbReference>
<keyword evidence="4" id="KW-0051">Antiviral defense</keyword>
<dbReference type="InterPro" id="IPR002934">
    <property type="entry name" value="Polymerase_NTP_transf_dom"/>
</dbReference>
<dbReference type="EMBL" id="MPTC01000037">
    <property type="protein sequence ID" value="OMD35681.1"/>
    <property type="molecule type" value="Genomic_DNA"/>
</dbReference>